<feature type="transmembrane region" description="Helical" evidence="5">
    <location>
        <begin position="224"/>
        <end position="257"/>
    </location>
</feature>
<dbReference type="InterPro" id="IPR006153">
    <property type="entry name" value="Cation/H_exchanger_TM"/>
</dbReference>
<dbReference type="InterPro" id="IPR038770">
    <property type="entry name" value="Na+/solute_symporter_sf"/>
</dbReference>
<evidence type="ECO:0000256" key="4">
    <source>
        <dbReference type="ARBA" id="ARBA00023136"/>
    </source>
</evidence>
<sequence>MESINETTLILCSLSIILFAGFLGTRMTKLVSLPNVSGYILAGVFIGPSLMNLVPLSLLNHMGFINDIALGFIAFGVGKFFKKEVIKATGLKVIVITCFEALLAGLLVTFAMRYLFNLSWNFSLILGAIATATAPASTMMTIRQYHVKGDYVNTLLQIVALDDVICLLTFSVVVAYINASTLGSVEIQEIMLPILLNAASWVLGILSAITLSKLLKHRSTDNKLILTLAFLLAISGICAQFDVSPLLSCMIFGAVYINITKDKKIFDQVNSFNPPIMSLFFIVSGMRLDVMALMSAGLIGVGYFAIRIIGKYAGTAMGCRLTGMPTTYQKYMGLAMIPQAGVAIGLAFLAERLLPAEMGSLLLTIILSSSVLYEMVGPACAKLSFIFAGLIEPTHSVAHHHRKVIES</sequence>
<feature type="transmembrane region" description="Helical" evidence="5">
    <location>
        <begin position="6"/>
        <end position="24"/>
    </location>
</feature>
<feature type="transmembrane region" description="Helical" evidence="5">
    <location>
        <begin position="331"/>
        <end position="350"/>
    </location>
</feature>
<dbReference type="GO" id="GO:1902600">
    <property type="term" value="P:proton transmembrane transport"/>
    <property type="evidence" value="ECO:0007669"/>
    <property type="project" value="InterPro"/>
</dbReference>
<evidence type="ECO:0000256" key="5">
    <source>
        <dbReference type="SAM" id="Phobius"/>
    </source>
</evidence>
<keyword evidence="4 5" id="KW-0472">Membrane</keyword>
<dbReference type="GO" id="GO:0015297">
    <property type="term" value="F:antiporter activity"/>
    <property type="evidence" value="ECO:0007669"/>
    <property type="project" value="InterPro"/>
</dbReference>
<feature type="transmembrane region" description="Helical" evidence="5">
    <location>
        <begin position="36"/>
        <end position="58"/>
    </location>
</feature>
<keyword evidence="2 5" id="KW-0812">Transmembrane</keyword>
<evidence type="ECO:0000259" key="6">
    <source>
        <dbReference type="Pfam" id="PF00999"/>
    </source>
</evidence>
<feature type="transmembrane region" description="Helical" evidence="5">
    <location>
        <begin position="277"/>
        <end position="310"/>
    </location>
</feature>
<evidence type="ECO:0000256" key="2">
    <source>
        <dbReference type="ARBA" id="ARBA00022692"/>
    </source>
</evidence>
<feature type="transmembrane region" description="Helical" evidence="5">
    <location>
        <begin position="122"/>
        <end position="142"/>
    </location>
</feature>
<organism evidence="7 8">
    <name type="scientific">Anaerorhabdus furcosa</name>
    <dbReference type="NCBI Taxonomy" id="118967"/>
    <lineage>
        <taxon>Bacteria</taxon>
        <taxon>Bacillati</taxon>
        <taxon>Bacillota</taxon>
        <taxon>Erysipelotrichia</taxon>
        <taxon>Erysipelotrichales</taxon>
        <taxon>Erysipelotrichaceae</taxon>
        <taxon>Anaerorhabdus</taxon>
    </lineage>
</organism>
<dbReference type="RefSeq" id="WP_078711637.1">
    <property type="nucleotide sequence ID" value="NZ_FUWY01000003.1"/>
</dbReference>
<feature type="transmembrane region" description="Helical" evidence="5">
    <location>
        <begin position="190"/>
        <end position="212"/>
    </location>
</feature>
<evidence type="ECO:0000313" key="7">
    <source>
        <dbReference type="EMBL" id="SJZ65391.1"/>
    </source>
</evidence>
<dbReference type="STRING" id="118967.SAMN02745191_1226"/>
<evidence type="ECO:0000313" key="8">
    <source>
        <dbReference type="Proteomes" id="UP000243297"/>
    </source>
</evidence>
<keyword evidence="8" id="KW-1185">Reference proteome</keyword>
<dbReference type="AlphaFoldDB" id="A0A1T4MES4"/>
<protein>
    <submittedName>
        <fullName evidence="7">Kef-type K+ transport system, membrane component KefB</fullName>
    </submittedName>
</protein>
<reference evidence="8" key="1">
    <citation type="submission" date="2017-02" db="EMBL/GenBank/DDBJ databases">
        <authorList>
            <person name="Varghese N."/>
            <person name="Submissions S."/>
        </authorList>
    </citation>
    <scope>NUCLEOTIDE SEQUENCE [LARGE SCALE GENOMIC DNA]</scope>
    <source>
        <strain evidence="8">ATCC 25662</strain>
    </source>
</reference>
<dbReference type="PANTHER" id="PTHR43021:SF2">
    <property type="entry name" value="CATION_H+ EXCHANGER DOMAIN-CONTAINING PROTEIN"/>
    <property type="match status" value="1"/>
</dbReference>
<dbReference type="Proteomes" id="UP000243297">
    <property type="component" value="Unassembled WGS sequence"/>
</dbReference>
<feature type="transmembrane region" description="Helical" evidence="5">
    <location>
        <begin position="154"/>
        <end position="178"/>
    </location>
</feature>
<keyword evidence="3 5" id="KW-1133">Transmembrane helix</keyword>
<feature type="transmembrane region" description="Helical" evidence="5">
    <location>
        <begin position="64"/>
        <end position="81"/>
    </location>
</feature>
<dbReference type="GO" id="GO:0016020">
    <property type="term" value="C:membrane"/>
    <property type="evidence" value="ECO:0007669"/>
    <property type="project" value="UniProtKB-SubCell"/>
</dbReference>
<proteinExistence type="predicted"/>
<gene>
    <name evidence="7" type="ORF">SAMN02745191_1226</name>
</gene>
<accession>A0A1T4MES4</accession>
<evidence type="ECO:0000256" key="1">
    <source>
        <dbReference type="ARBA" id="ARBA00004141"/>
    </source>
</evidence>
<feature type="domain" description="Cation/H+ exchanger transmembrane" evidence="6">
    <location>
        <begin position="16"/>
        <end position="371"/>
    </location>
</feature>
<dbReference type="Gene3D" id="1.20.1530.20">
    <property type="match status" value="1"/>
</dbReference>
<name>A0A1T4MES4_9FIRM</name>
<dbReference type="EMBL" id="FUWY01000003">
    <property type="protein sequence ID" value="SJZ65391.1"/>
    <property type="molecule type" value="Genomic_DNA"/>
</dbReference>
<evidence type="ECO:0000256" key="3">
    <source>
        <dbReference type="ARBA" id="ARBA00022989"/>
    </source>
</evidence>
<comment type="subcellular location">
    <subcellularLocation>
        <location evidence="1">Membrane</location>
        <topology evidence="1">Multi-pass membrane protein</topology>
    </subcellularLocation>
</comment>
<dbReference type="PANTHER" id="PTHR43021">
    <property type="entry name" value="NA(+)/H(+) ANTIPORTER-RELATED"/>
    <property type="match status" value="1"/>
</dbReference>
<dbReference type="OrthoDB" id="9781411at2"/>
<dbReference type="Pfam" id="PF00999">
    <property type="entry name" value="Na_H_Exchanger"/>
    <property type="match status" value="1"/>
</dbReference>
<feature type="transmembrane region" description="Helical" evidence="5">
    <location>
        <begin position="93"/>
        <end position="116"/>
    </location>
</feature>